<evidence type="ECO:0000259" key="3">
    <source>
        <dbReference type="Pfam" id="PF05378"/>
    </source>
</evidence>
<dbReference type="PANTHER" id="PTHR11365">
    <property type="entry name" value="5-OXOPROLINASE RELATED"/>
    <property type="match status" value="1"/>
</dbReference>
<evidence type="ECO:0000259" key="4">
    <source>
        <dbReference type="Pfam" id="PF19278"/>
    </source>
</evidence>
<dbReference type="SUPFAM" id="SSF53067">
    <property type="entry name" value="Actin-like ATPase domain"/>
    <property type="match status" value="1"/>
</dbReference>
<dbReference type="AlphaFoldDB" id="A0AA37BS74"/>
<feature type="coiled-coil region" evidence="1">
    <location>
        <begin position="500"/>
        <end position="527"/>
    </location>
</feature>
<dbReference type="EMBL" id="BMNY01000002">
    <property type="protein sequence ID" value="GGM77558.1"/>
    <property type="molecule type" value="Genomic_DNA"/>
</dbReference>
<dbReference type="GO" id="GO:0006749">
    <property type="term" value="P:glutathione metabolic process"/>
    <property type="evidence" value="ECO:0007669"/>
    <property type="project" value="TreeGrafter"/>
</dbReference>
<feature type="domain" description="Hydantoinase A/oxoprolinase" evidence="2">
    <location>
        <begin position="198"/>
        <end position="493"/>
    </location>
</feature>
<reference evidence="5" key="1">
    <citation type="journal article" date="2014" name="Int. J. Syst. Evol. Microbiol.">
        <title>Complete genome sequence of Corynebacterium casei LMG S-19264T (=DSM 44701T), isolated from a smear-ripened cheese.</title>
        <authorList>
            <consortium name="US DOE Joint Genome Institute (JGI-PGF)"/>
            <person name="Walter F."/>
            <person name="Albersmeier A."/>
            <person name="Kalinowski J."/>
            <person name="Ruckert C."/>
        </authorList>
    </citation>
    <scope>NUCLEOTIDE SEQUENCE</scope>
    <source>
        <strain evidence="5">JCM 13583</strain>
    </source>
</reference>
<proteinExistence type="predicted"/>
<feature type="domain" description="Acetophenone carboxylase-like C-terminal" evidence="4">
    <location>
        <begin position="508"/>
        <end position="671"/>
    </location>
</feature>
<evidence type="ECO:0000313" key="6">
    <source>
        <dbReference type="Proteomes" id="UP000632195"/>
    </source>
</evidence>
<dbReference type="Pfam" id="PF05378">
    <property type="entry name" value="Hydant_A_N"/>
    <property type="match status" value="1"/>
</dbReference>
<comment type="caution">
    <text evidence="5">The sequence shown here is derived from an EMBL/GenBank/DDBJ whole genome shotgun (WGS) entry which is preliminary data.</text>
</comment>
<dbReference type="InterPro" id="IPR002821">
    <property type="entry name" value="Hydantoinase_A"/>
</dbReference>
<gene>
    <name evidence="5" type="ORF">GCM10007108_14640</name>
</gene>
<dbReference type="InterPro" id="IPR045079">
    <property type="entry name" value="Oxoprolinase-like"/>
</dbReference>
<dbReference type="PANTHER" id="PTHR11365:SF2">
    <property type="entry name" value="5-OXOPROLINASE"/>
    <property type="match status" value="1"/>
</dbReference>
<protein>
    <submittedName>
        <fullName evidence="5">5-oxoprolinase</fullName>
    </submittedName>
</protein>
<evidence type="ECO:0000256" key="1">
    <source>
        <dbReference type="SAM" id="Coils"/>
    </source>
</evidence>
<evidence type="ECO:0000259" key="2">
    <source>
        <dbReference type="Pfam" id="PF01968"/>
    </source>
</evidence>
<dbReference type="GO" id="GO:0005829">
    <property type="term" value="C:cytosol"/>
    <property type="evidence" value="ECO:0007669"/>
    <property type="project" value="TreeGrafter"/>
</dbReference>
<feature type="domain" description="Hydantoinase/oxoprolinase N-terminal" evidence="3">
    <location>
        <begin position="6"/>
        <end position="178"/>
    </location>
</feature>
<evidence type="ECO:0000313" key="5">
    <source>
        <dbReference type="EMBL" id="GGM77558.1"/>
    </source>
</evidence>
<name>A0AA37BS74_9ARCH</name>
<dbReference type="GO" id="GO:0017168">
    <property type="term" value="F:5-oxoprolinase (ATP-hydrolyzing) activity"/>
    <property type="evidence" value="ECO:0007669"/>
    <property type="project" value="TreeGrafter"/>
</dbReference>
<dbReference type="InterPro" id="IPR008040">
    <property type="entry name" value="Hydant_A_N"/>
</dbReference>
<dbReference type="InterPro" id="IPR049517">
    <property type="entry name" value="ACX-like_C"/>
</dbReference>
<dbReference type="Proteomes" id="UP000632195">
    <property type="component" value="Unassembled WGS sequence"/>
</dbReference>
<reference evidence="5" key="2">
    <citation type="submission" date="2022-09" db="EMBL/GenBank/DDBJ databases">
        <authorList>
            <person name="Sun Q."/>
            <person name="Ohkuma M."/>
        </authorList>
    </citation>
    <scope>NUCLEOTIDE SEQUENCE</scope>
    <source>
        <strain evidence="5">JCM 13583</strain>
    </source>
</reference>
<dbReference type="Pfam" id="PF01968">
    <property type="entry name" value="Hydantoinase_A"/>
    <property type="match status" value="1"/>
</dbReference>
<dbReference type="InterPro" id="IPR043129">
    <property type="entry name" value="ATPase_NBD"/>
</dbReference>
<keyword evidence="1" id="KW-0175">Coiled coil</keyword>
<dbReference type="Pfam" id="PF19278">
    <property type="entry name" value="Hydant_A_C"/>
    <property type="match status" value="1"/>
</dbReference>
<sequence length="682" mass="75207">MIAMYRIGIDIGGAFTDLVAIDENGNMVSVKVDTTREQAEGVMNSVRASGIDLRQVRDIIHGHTVVINSIVQRDVATVGLVTTKGFRDVLEIQRSNRRDIYNLRYRKPEPFVPRYLRLEVDGRLDATGSEVTPLALDGLSDISQKFREHGVKSVAVSFINSYANPQHERLAGERIRQMGFEYVTLSSEVSGEWREYERTSTAVLNAAVQPKVDSYLNTLERFFRDSGFRGNFFIMSSNGGLSSTQHMRNYPIYSLESGPVSGVMGAISLVRQCTGSTRVDIITLDGGSTTTKSSLVSGSEPRIVTDYHIGRDRFNPGYPVRVPVVDIVEVGSGGTSIAYVEDGRLRVGPRASGAYPGPACYGRGGTEPTLTDAYVVNGFIDPSYFLGGRIRLERKLAEEAIQALADRLSMGANETAEGIINLGNENAAFAIRLVSVQRGYDPRDFTLVPFGGAGPMMAPFIADELQISRIMVPCIPLGVFSAWGMLTADVRHEKLRTVVATLEEGNLSEIESAYREMEEEMVELFRQEGYSGPTLARYADMRYVGQEHTLKVPMPPSIGTGNLGEALRRFHSQHEREYTFKMEGNPVEIVNLHVVGMVSASRVKVPEVEREGSGRPKAHRKVFLAGSEENVPVYDRKEIPASTHVQGPCIVEEETATIVVLEGQRVHADRFGNLIVERESVD</sequence>
<keyword evidence="6" id="KW-1185">Reference proteome</keyword>
<accession>A0AA37BS74</accession>
<organism evidence="5 6">
    <name type="scientific">Thermogymnomonas acidicola</name>
    <dbReference type="NCBI Taxonomy" id="399579"/>
    <lineage>
        <taxon>Archaea</taxon>
        <taxon>Methanobacteriati</taxon>
        <taxon>Thermoplasmatota</taxon>
        <taxon>Thermoplasmata</taxon>
        <taxon>Thermoplasmatales</taxon>
        <taxon>Thermogymnomonas</taxon>
    </lineage>
</organism>